<reference evidence="2 3" key="1">
    <citation type="journal article" date="2019" name="Nat. Ecol. Evol.">
        <title>Megaphylogeny resolves global patterns of mushroom evolution.</title>
        <authorList>
            <person name="Varga T."/>
            <person name="Krizsan K."/>
            <person name="Foldi C."/>
            <person name="Dima B."/>
            <person name="Sanchez-Garcia M."/>
            <person name="Sanchez-Ramirez S."/>
            <person name="Szollosi G.J."/>
            <person name="Szarkandi J.G."/>
            <person name="Papp V."/>
            <person name="Albert L."/>
            <person name="Andreopoulos W."/>
            <person name="Angelini C."/>
            <person name="Antonin V."/>
            <person name="Barry K.W."/>
            <person name="Bougher N.L."/>
            <person name="Buchanan P."/>
            <person name="Buyck B."/>
            <person name="Bense V."/>
            <person name="Catcheside P."/>
            <person name="Chovatia M."/>
            <person name="Cooper J."/>
            <person name="Damon W."/>
            <person name="Desjardin D."/>
            <person name="Finy P."/>
            <person name="Geml J."/>
            <person name="Haridas S."/>
            <person name="Hughes K."/>
            <person name="Justo A."/>
            <person name="Karasinski D."/>
            <person name="Kautmanova I."/>
            <person name="Kiss B."/>
            <person name="Kocsube S."/>
            <person name="Kotiranta H."/>
            <person name="LaButti K.M."/>
            <person name="Lechner B.E."/>
            <person name="Liimatainen K."/>
            <person name="Lipzen A."/>
            <person name="Lukacs Z."/>
            <person name="Mihaltcheva S."/>
            <person name="Morgado L.N."/>
            <person name="Niskanen T."/>
            <person name="Noordeloos M.E."/>
            <person name="Ohm R.A."/>
            <person name="Ortiz-Santana B."/>
            <person name="Ovrebo C."/>
            <person name="Racz N."/>
            <person name="Riley R."/>
            <person name="Savchenko A."/>
            <person name="Shiryaev A."/>
            <person name="Soop K."/>
            <person name="Spirin V."/>
            <person name="Szebenyi C."/>
            <person name="Tomsovsky M."/>
            <person name="Tulloss R.E."/>
            <person name="Uehling J."/>
            <person name="Grigoriev I.V."/>
            <person name="Vagvolgyi C."/>
            <person name="Papp T."/>
            <person name="Martin F.M."/>
            <person name="Miettinen O."/>
            <person name="Hibbett D.S."/>
            <person name="Nagy L.G."/>
        </authorList>
    </citation>
    <scope>NUCLEOTIDE SEQUENCE [LARGE SCALE GENOMIC DNA]</scope>
    <source>
        <strain evidence="2 3">CBS 309.79</strain>
    </source>
</reference>
<sequence>MARPTSLHIVTVLATSETNAQATVFYMATNQTITGTSRDLRSSAFPVTFCLTLGANRESHAWIGVLAVGLAVKTVGNVLILYKLLSSG</sequence>
<accession>A0A5C3Q7C1</accession>
<dbReference type="AlphaFoldDB" id="A0A5C3Q7C1"/>
<keyword evidence="1" id="KW-1133">Transmembrane helix</keyword>
<evidence type="ECO:0000256" key="1">
    <source>
        <dbReference type="SAM" id="Phobius"/>
    </source>
</evidence>
<keyword evidence="1" id="KW-0812">Transmembrane</keyword>
<proteinExistence type="predicted"/>
<name>A0A5C3Q7C1_9AGAR</name>
<feature type="transmembrane region" description="Helical" evidence="1">
    <location>
        <begin position="61"/>
        <end position="82"/>
    </location>
</feature>
<evidence type="ECO:0000313" key="2">
    <source>
        <dbReference type="EMBL" id="TFK97067.1"/>
    </source>
</evidence>
<keyword evidence="1" id="KW-0472">Membrane</keyword>
<evidence type="ECO:0000313" key="3">
    <source>
        <dbReference type="Proteomes" id="UP000305067"/>
    </source>
</evidence>
<gene>
    <name evidence="2" type="ORF">BDV98DRAFT_597017</name>
</gene>
<dbReference type="EMBL" id="ML178851">
    <property type="protein sequence ID" value="TFK97067.1"/>
    <property type="molecule type" value="Genomic_DNA"/>
</dbReference>
<organism evidence="2 3">
    <name type="scientific">Pterulicium gracile</name>
    <dbReference type="NCBI Taxonomy" id="1884261"/>
    <lineage>
        <taxon>Eukaryota</taxon>
        <taxon>Fungi</taxon>
        <taxon>Dikarya</taxon>
        <taxon>Basidiomycota</taxon>
        <taxon>Agaricomycotina</taxon>
        <taxon>Agaricomycetes</taxon>
        <taxon>Agaricomycetidae</taxon>
        <taxon>Agaricales</taxon>
        <taxon>Pleurotineae</taxon>
        <taxon>Pterulaceae</taxon>
        <taxon>Pterulicium</taxon>
    </lineage>
</organism>
<protein>
    <submittedName>
        <fullName evidence="2">Uncharacterized protein</fullName>
    </submittedName>
</protein>
<keyword evidence="3" id="KW-1185">Reference proteome</keyword>
<dbReference type="Proteomes" id="UP000305067">
    <property type="component" value="Unassembled WGS sequence"/>
</dbReference>